<keyword evidence="2" id="KW-1185">Reference proteome</keyword>
<proteinExistence type="predicted"/>
<evidence type="ECO:0000313" key="2">
    <source>
        <dbReference type="Proteomes" id="UP001060215"/>
    </source>
</evidence>
<name>A0ACC0II55_9ERIC</name>
<evidence type="ECO:0000313" key="1">
    <source>
        <dbReference type="EMBL" id="KAI8025532.1"/>
    </source>
</evidence>
<gene>
    <name evidence="1" type="ORF">LOK49_LG02G00589</name>
</gene>
<organism evidence="1 2">
    <name type="scientific">Camellia lanceoleosa</name>
    <dbReference type="NCBI Taxonomy" id="1840588"/>
    <lineage>
        <taxon>Eukaryota</taxon>
        <taxon>Viridiplantae</taxon>
        <taxon>Streptophyta</taxon>
        <taxon>Embryophyta</taxon>
        <taxon>Tracheophyta</taxon>
        <taxon>Spermatophyta</taxon>
        <taxon>Magnoliopsida</taxon>
        <taxon>eudicotyledons</taxon>
        <taxon>Gunneridae</taxon>
        <taxon>Pentapetalae</taxon>
        <taxon>asterids</taxon>
        <taxon>Ericales</taxon>
        <taxon>Theaceae</taxon>
        <taxon>Camellia</taxon>
    </lineage>
</organism>
<dbReference type="EMBL" id="CM045760">
    <property type="protein sequence ID" value="KAI8025532.1"/>
    <property type="molecule type" value="Genomic_DNA"/>
</dbReference>
<reference evidence="1 2" key="1">
    <citation type="journal article" date="2022" name="Plant J.">
        <title>Chromosome-level genome of Camellia lanceoleosa provides a valuable resource for understanding genome evolution and self-incompatibility.</title>
        <authorList>
            <person name="Gong W."/>
            <person name="Xiao S."/>
            <person name="Wang L."/>
            <person name="Liao Z."/>
            <person name="Chang Y."/>
            <person name="Mo W."/>
            <person name="Hu G."/>
            <person name="Li W."/>
            <person name="Zhao G."/>
            <person name="Zhu H."/>
            <person name="Hu X."/>
            <person name="Ji K."/>
            <person name="Xiang X."/>
            <person name="Song Q."/>
            <person name="Yuan D."/>
            <person name="Jin S."/>
            <person name="Zhang L."/>
        </authorList>
    </citation>
    <scope>NUCLEOTIDE SEQUENCE [LARGE SCALE GENOMIC DNA]</scope>
    <source>
        <strain evidence="1">SQ_2022a</strain>
    </source>
</reference>
<accession>A0ACC0II55</accession>
<sequence length="123" mass="13762">MLLVKISFALKLQLMCLADLEFDYINPYDSASRINKMICQKSLAPIYNGHTVKVKYCDTCLLYRPPCASHCSICNNCVQRFDHHCPWVGQCIGVLLSIRCSSIIGGFVSLITVPENGMLLFIA</sequence>
<dbReference type="Proteomes" id="UP001060215">
    <property type="component" value="Chromosome 3"/>
</dbReference>
<comment type="caution">
    <text evidence="1">The sequence shown here is derived from an EMBL/GenBank/DDBJ whole genome shotgun (WGS) entry which is preliminary data.</text>
</comment>
<protein>
    <submittedName>
        <fullName evidence="1">Uncharacterized protein</fullName>
    </submittedName>
</protein>